<proteinExistence type="predicted"/>
<dbReference type="KEGG" id="lcae:K3721_19000"/>
<organism evidence="1 2">
    <name type="scientific">Leisingera caerulea</name>
    <name type="common">Phaeobacter caeruleus</name>
    <dbReference type="NCBI Taxonomy" id="506591"/>
    <lineage>
        <taxon>Bacteria</taxon>
        <taxon>Pseudomonadati</taxon>
        <taxon>Pseudomonadota</taxon>
        <taxon>Alphaproteobacteria</taxon>
        <taxon>Rhodobacterales</taxon>
        <taxon>Roseobacteraceae</taxon>
        <taxon>Leisingera</taxon>
    </lineage>
</organism>
<dbReference type="Proteomes" id="UP001058713">
    <property type="component" value="Plasmid unnamed1"/>
</dbReference>
<geneLocation type="plasmid" evidence="1 2">
    <name>unnamed1</name>
</geneLocation>
<evidence type="ECO:0000313" key="2">
    <source>
        <dbReference type="Proteomes" id="UP001058713"/>
    </source>
</evidence>
<dbReference type="AlphaFoldDB" id="A0A9Q9LYE2"/>
<evidence type="ECO:0000313" key="1">
    <source>
        <dbReference type="EMBL" id="UWQ55925.1"/>
    </source>
</evidence>
<keyword evidence="1" id="KW-0614">Plasmid</keyword>
<reference evidence="1" key="1">
    <citation type="submission" date="2021-08" db="EMBL/GenBank/DDBJ databases">
        <authorList>
            <person name="Nwanade C."/>
            <person name="Wang M."/>
            <person name="Masoudi A."/>
            <person name="Yu Z."/>
            <person name="Liu J."/>
        </authorList>
    </citation>
    <scope>NUCLEOTIDE SEQUENCE</scope>
    <source>
        <strain evidence="1">S122</strain>
        <plasmid evidence="1">unnamed1</plasmid>
    </source>
</reference>
<sequence>MSQLDLIPMTETEKAIPGAQWWAGEYQCRNFGGYYQVREQGRGDWQFVIYGFAYDDTTASIYRIDRDGRLVHEDVPIDGHDRLTVNGRKYGRDNWRH</sequence>
<protein>
    <submittedName>
        <fullName evidence="1">Uncharacterized protein</fullName>
    </submittedName>
</protein>
<accession>A0A9Q9LYE2</accession>
<name>A0A9Q9LYE2_LEICA</name>
<dbReference type="RefSeq" id="WP_259972710.1">
    <property type="nucleotide sequence ID" value="NZ_CP081071.1"/>
</dbReference>
<gene>
    <name evidence="1" type="ORF">K3721_19000</name>
</gene>
<dbReference type="EMBL" id="CP081071">
    <property type="protein sequence ID" value="UWQ55925.1"/>
    <property type="molecule type" value="Genomic_DNA"/>
</dbReference>